<evidence type="ECO:0000256" key="1">
    <source>
        <dbReference type="ARBA" id="ARBA00003100"/>
    </source>
</evidence>
<feature type="binding site" evidence="11">
    <location>
        <position position="11"/>
    </location>
    <ligand>
        <name>S-adenosyl-L-methionine</name>
        <dbReference type="ChEBI" id="CHEBI:59789"/>
    </ligand>
</feature>
<protein>
    <recommendedName>
        <fullName evidence="3">rRNA adenine N-6-methyltransferase</fullName>
        <ecNumber evidence="2">2.1.1.184</ecNumber>
    </recommendedName>
    <alternativeName>
        <fullName evidence="9">Erythromycin resistance protein</fullName>
    </alternativeName>
    <alternativeName>
        <fullName evidence="8">Macrolide-lincosamide-streptogramin B resistance protein</fullName>
    </alternativeName>
</protein>
<feature type="binding site" evidence="11">
    <location>
        <position position="38"/>
    </location>
    <ligand>
        <name>S-adenosyl-L-methionine</name>
        <dbReference type="ChEBI" id="CHEBI:59789"/>
    </ligand>
</feature>
<comment type="function">
    <text evidence="1">This protein produces a dimethylation of the adenine residue at position 2085 in 23S rRNA, resulting in reduced affinity between ribosomes and macrolide-lincosamide-streptogramin B antibiotics.</text>
</comment>
<evidence type="ECO:0000256" key="8">
    <source>
        <dbReference type="ARBA" id="ARBA00029941"/>
    </source>
</evidence>
<evidence type="ECO:0000256" key="9">
    <source>
        <dbReference type="ARBA" id="ARBA00030809"/>
    </source>
</evidence>
<evidence type="ECO:0000256" key="7">
    <source>
        <dbReference type="ARBA" id="ARBA00022884"/>
    </source>
</evidence>
<reference evidence="13" key="2">
    <citation type="submission" date="2021-09" db="EMBL/GenBank/DDBJ databases">
        <authorList>
            <person name="Gilroy R."/>
        </authorList>
    </citation>
    <scope>NUCLEOTIDE SEQUENCE</scope>
    <source>
        <strain evidence="13">6019</strain>
    </source>
</reference>
<dbReference type="PROSITE" id="PS01131">
    <property type="entry name" value="RRNA_A_DIMETH"/>
    <property type="match status" value="1"/>
</dbReference>
<dbReference type="EC" id="2.1.1.184" evidence="2"/>
<reference evidence="13" key="1">
    <citation type="journal article" date="2021" name="PeerJ">
        <title>Extensive microbial diversity within the chicken gut microbiome revealed by metagenomics and culture.</title>
        <authorList>
            <person name="Gilroy R."/>
            <person name="Ravi A."/>
            <person name="Getino M."/>
            <person name="Pursley I."/>
            <person name="Horton D.L."/>
            <person name="Alikhan N.F."/>
            <person name="Baker D."/>
            <person name="Gharbi K."/>
            <person name="Hall N."/>
            <person name="Watson M."/>
            <person name="Adriaenssens E.M."/>
            <person name="Foster-Nyarko E."/>
            <person name="Jarju S."/>
            <person name="Secka A."/>
            <person name="Antonio M."/>
            <person name="Oren A."/>
            <person name="Chaudhuri R.R."/>
            <person name="La Ragione R."/>
            <person name="Hildebrand F."/>
            <person name="Pallen M.J."/>
        </authorList>
    </citation>
    <scope>NUCLEOTIDE SEQUENCE</scope>
    <source>
        <strain evidence="13">6019</strain>
    </source>
</reference>
<evidence type="ECO:0000256" key="3">
    <source>
        <dbReference type="ARBA" id="ARBA00016505"/>
    </source>
</evidence>
<sequence length="247" mass="28852">MNQKNIKLSQNFITSKYYIEEIMNNIELNTQDHVFEIGAGKGHFTSALVDRCNHVTAIEIDSKLCDITHKKLENNTNFKLVNHDILQFDFPRKRSYKIFGNIPYNLSTSIVKKIVFESDVTTSYLIVEHGFAKRLLNTNKLLSLLLMAEVEISILAKVPRNYFHPKPNVDSALIVLQRKNEVMSSQDKTRFKTFVTKWVNKEYTRLFTKNQFNKALKHARITDLKHIDFEQLLSVYSSYKLFNGLKR</sequence>
<keyword evidence="7 11" id="KW-0694">RNA-binding</keyword>
<dbReference type="NCBIfam" id="NF000499">
    <property type="entry name" value="Erm23S_rRNA_broad"/>
    <property type="match status" value="1"/>
</dbReference>
<accession>A0A921DWU8</accession>
<evidence type="ECO:0000259" key="12">
    <source>
        <dbReference type="SMART" id="SM00650"/>
    </source>
</evidence>
<dbReference type="Proteomes" id="UP000763505">
    <property type="component" value="Unassembled WGS sequence"/>
</dbReference>
<organism evidence="13 14">
    <name type="scientific">Aliicoccus persicus</name>
    <dbReference type="NCBI Taxonomy" id="930138"/>
    <lineage>
        <taxon>Bacteria</taxon>
        <taxon>Bacillati</taxon>
        <taxon>Bacillota</taxon>
        <taxon>Bacilli</taxon>
        <taxon>Bacillales</taxon>
        <taxon>Staphylococcaceae</taxon>
        <taxon>Aliicoccus</taxon>
    </lineage>
</organism>
<dbReference type="Gene3D" id="1.10.8.100">
    <property type="entry name" value="Ribosomal RNA adenine dimethylase-like, domain 2"/>
    <property type="match status" value="1"/>
</dbReference>
<dbReference type="GO" id="GO:0003723">
    <property type="term" value="F:RNA binding"/>
    <property type="evidence" value="ECO:0007669"/>
    <property type="project" value="UniProtKB-UniRule"/>
</dbReference>
<evidence type="ECO:0000256" key="6">
    <source>
        <dbReference type="ARBA" id="ARBA00022691"/>
    </source>
</evidence>
<dbReference type="SMART" id="SM00650">
    <property type="entry name" value="rADc"/>
    <property type="match status" value="1"/>
</dbReference>
<keyword evidence="5 11" id="KW-0808">Transferase</keyword>
<gene>
    <name evidence="13" type="primary">erm</name>
    <name evidence="13" type="ORF">K8V35_04615</name>
</gene>
<dbReference type="InterPro" id="IPR023165">
    <property type="entry name" value="rRNA_Ade_diMease-like_C"/>
</dbReference>
<feature type="binding site" evidence="11">
    <location>
        <position position="101"/>
    </location>
    <ligand>
        <name>S-adenosyl-L-methionine</name>
        <dbReference type="ChEBI" id="CHEBI:59789"/>
    </ligand>
</feature>
<name>A0A921DWU8_9STAP</name>
<dbReference type="InterPro" id="IPR020596">
    <property type="entry name" value="rRNA_Ade_Mease_Trfase_CS"/>
</dbReference>
<keyword evidence="4 11" id="KW-0489">Methyltransferase</keyword>
<evidence type="ECO:0000256" key="2">
    <source>
        <dbReference type="ARBA" id="ARBA00012304"/>
    </source>
</evidence>
<feature type="binding site" evidence="11">
    <location>
        <position position="84"/>
    </location>
    <ligand>
        <name>S-adenosyl-L-methionine</name>
        <dbReference type="ChEBI" id="CHEBI:59789"/>
    </ligand>
</feature>
<dbReference type="GO" id="GO:0000179">
    <property type="term" value="F:rRNA (adenine-N6,N6-)-dimethyltransferase activity"/>
    <property type="evidence" value="ECO:0007669"/>
    <property type="project" value="UniProtKB-UniRule"/>
</dbReference>
<keyword evidence="6 11" id="KW-0949">S-adenosyl-L-methionine</keyword>
<dbReference type="InterPro" id="IPR001737">
    <property type="entry name" value="KsgA/Erm"/>
</dbReference>
<dbReference type="GO" id="GO:0052910">
    <property type="term" value="F:23S rRNA (adenine(2085)-N(6))-dimethyltransferase activity"/>
    <property type="evidence" value="ECO:0007669"/>
    <property type="project" value="UniProtKB-EC"/>
</dbReference>
<dbReference type="SUPFAM" id="SSF53335">
    <property type="entry name" value="S-adenosyl-L-methionine-dependent methyltransferases"/>
    <property type="match status" value="1"/>
</dbReference>
<comment type="caution">
    <text evidence="13">The sequence shown here is derived from an EMBL/GenBank/DDBJ whole genome shotgun (WGS) entry which is preliminary data.</text>
</comment>
<evidence type="ECO:0000313" key="13">
    <source>
        <dbReference type="EMBL" id="HJE19615.1"/>
    </source>
</evidence>
<dbReference type="PANTHER" id="PTHR11727">
    <property type="entry name" value="DIMETHYLADENOSINE TRANSFERASE"/>
    <property type="match status" value="1"/>
</dbReference>
<evidence type="ECO:0000313" key="14">
    <source>
        <dbReference type="Proteomes" id="UP000763505"/>
    </source>
</evidence>
<comment type="catalytic activity">
    <reaction evidence="10">
        <text>adenosine(2085) in 23S rRNA + 2 S-adenosyl-L-methionine = N(6)-dimethyladenosine(2085) in 23S rRNA + 2 S-adenosyl-L-homocysteine + 2 H(+)</text>
        <dbReference type="Rhea" id="RHEA:42784"/>
        <dbReference type="Rhea" id="RHEA-COMP:10237"/>
        <dbReference type="Rhea" id="RHEA-COMP:10238"/>
        <dbReference type="ChEBI" id="CHEBI:15378"/>
        <dbReference type="ChEBI" id="CHEBI:57856"/>
        <dbReference type="ChEBI" id="CHEBI:59789"/>
        <dbReference type="ChEBI" id="CHEBI:74411"/>
        <dbReference type="ChEBI" id="CHEBI:74493"/>
        <dbReference type="EC" id="2.1.1.184"/>
    </reaction>
</comment>
<dbReference type="InterPro" id="IPR029063">
    <property type="entry name" value="SAM-dependent_MTases_sf"/>
</dbReference>
<dbReference type="PROSITE" id="PS51689">
    <property type="entry name" value="SAM_RNA_A_N6_MT"/>
    <property type="match status" value="1"/>
</dbReference>
<comment type="similarity">
    <text evidence="11">Belongs to the class I-like SAM-binding methyltransferase superfamily. rRNA adenine N(6)-methyltransferase family.</text>
</comment>
<feature type="binding site" evidence="11">
    <location>
        <position position="59"/>
    </location>
    <ligand>
        <name>S-adenosyl-L-methionine</name>
        <dbReference type="ChEBI" id="CHEBI:59789"/>
    </ligand>
</feature>
<evidence type="ECO:0000256" key="5">
    <source>
        <dbReference type="ARBA" id="ARBA00022679"/>
    </source>
</evidence>
<feature type="binding site" evidence="11">
    <location>
        <position position="13"/>
    </location>
    <ligand>
        <name>S-adenosyl-L-methionine</name>
        <dbReference type="ChEBI" id="CHEBI:59789"/>
    </ligand>
</feature>
<dbReference type="InterPro" id="IPR020598">
    <property type="entry name" value="rRNA_Ade_methylase_Trfase_N"/>
</dbReference>
<feature type="domain" description="Ribosomal RNA adenine methylase transferase N-terminal" evidence="12">
    <location>
        <begin position="18"/>
        <end position="180"/>
    </location>
</feature>
<evidence type="ECO:0000256" key="10">
    <source>
        <dbReference type="ARBA" id="ARBA00049167"/>
    </source>
</evidence>
<dbReference type="EMBL" id="DYYI01000049">
    <property type="protein sequence ID" value="HJE19615.1"/>
    <property type="molecule type" value="Genomic_DNA"/>
</dbReference>
<dbReference type="AlphaFoldDB" id="A0A921DWU8"/>
<dbReference type="CDD" id="cd02440">
    <property type="entry name" value="AdoMet_MTases"/>
    <property type="match status" value="1"/>
</dbReference>
<evidence type="ECO:0000256" key="11">
    <source>
        <dbReference type="PROSITE-ProRule" id="PRU01026"/>
    </source>
</evidence>
<dbReference type="PANTHER" id="PTHR11727:SF7">
    <property type="entry name" value="DIMETHYLADENOSINE TRANSFERASE-RELATED"/>
    <property type="match status" value="1"/>
</dbReference>
<dbReference type="Pfam" id="PF00398">
    <property type="entry name" value="RrnaAD"/>
    <property type="match status" value="1"/>
</dbReference>
<dbReference type="GO" id="GO:0005829">
    <property type="term" value="C:cytosol"/>
    <property type="evidence" value="ECO:0007669"/>
    <property type="project" value="TreeGrafter"/>
</dbReference>
<dbReference type="Gene3D" id="3.40.50.150">
    <property type="entry name" value="Vaccinia Virus protein VP39"/>
    <property type="match status" value="1"/>
</dbReference>
<proteinExistence type="inferred from homology"/>
<evidence type="ECO:0000256" key="4">
    <source>
        <dbReference type="ARBA" id="ARBA00022603"/>
    </source>
</evidence>